<evidence type="ECO:0000256" key="1">
    <source>
        <dbReference type="ARBA" id="ARBA00004123"/>
    </source>
</evidence>
<feature type="region of interest" description="Disordered" evidence="12">
    <location>
        <begin position="456"/>
        <end position="486"/>
    </location>
</feature>
<dbReference type="GeneTree" id="ENSGT00940000166158"/>
<dbReference type="GeneID" id="105024299"/>
<feature type="domain" description="C2H2-type" evidence="13">
    <location>
        <begin position="390"/>
        <end position="418"/>
    </location>
</feature>
<dbReference type="Gene3D" id="3.30.160.60">
    <property type="entry name" value="Classic Zinc Finger"/>
    <property type="match status" value="5"/>
</dbReference>
<evidence type="ECO:0000256" key="6">
    <source>
        <dbReference type="ARBA" id="ARBA00022833"/>
    </source>
</evidence>
<feature type="region of interest" description="Disordered" evidence="12">
    <location>
        <begin position="282"/>
        <end position="394"/>
    </location>
</feature>
<dbReference type="SMART" id="SM00355">
    <property type="entry name" value="ZnF_C2H2"/>
    <property type="match status" value="9"/>
</dbReference>
<feature type="domain" description="C2H2-type" evidence="13">
    <location>
        <begin position="259"/>
        <end position="286"/>
    </location>
</feature>
<dbReference type="GO" id="GO:0000981">
    <property type="term" value="F:DNA-binding transcription factor activity, RNA polymerase II-specific"/>
    <property type="evidence" value="ECO:0007669"/>
    <property type="project" value="TreeGrafter"/>
</dbReference>
<evidence type="ECO:0000256" key="11">
    <source>
        <dbReference type="PROSITE-ProRule" id="PRU00042"/>
    </source>
</evidence>
<dbReference type="AlphaFoldDB" id="A0AAY5K9X5"/>
<dbReference type="FunFam" id="3.30.160.60:FF:000100">
    <property type="entry name" value="Zinc finger 45-like"/>
    <property type="match status" value="1"/>
</dbReference>
<evidence type="ECO:0000313" key="15">
    <source>
        <dbReference type="Proteomes" id="UP000265140"/>
    </source>
</evidence>
<dbReference type="SUPFAM" id="SSF57667">
    <property type="entry name" value="beta-beta-alpha zinc fingers"/>
    <property type="match status" value="4"/>
</dbReference>
<dbReference type="PANTHER" id="PTHR24388">
    <property type="entry name" value="ZINC FINGER PROTEIN"/>
    <property type="match status" value="1"/>
</dbReference>
<keyword evidence="10" id="KW-0539">Nucleus</keyword>
<evidence type="ECO:0000256" key="10">
    <source>
        <dbReference type="ARBA" id="ARBA00023242"/>
    </source>
</evidence>
<feature type="domain" description="C2H2-type" evidence="13">
    <location>
        <begin position="181"/>
        <end position="209"/>
    </location>
</feature>
<evidence type="ECO:0000256" key="2">
    <source>
        <dbReference type="ARBA" id="ARBA00006991"/>
    </source>
</evidence>
<dbReference type="GO" id="GO:0000978">
    <property type="term" value="F:RNA polymerase II cis-regulatory region sequence-specific DNA binding"/>
    <property type="evidence" value="ECO:0007669"/>
    <property type="project" value="TreeGrafter"/>
</dbReference>
<feature type="domain" description="C2H2-type" evidence="13">
    <location>
        <begin position="124"/>
        <end position="151"/>
    </location>
</feature>
<feature type="domain" description="C2H2-type" evidence="13">
    <location>
        <begin position="219"/>
        <end position="247"/>
    </location>
</feature>
<keyword evidence="8" id="KW-0238">DNA-binding</keyword>
<dbReference type="InterPro" id="IPR050527">
    <property type="entry name" value="Snail/Krueppel_Znf"/>
</dbReference>
<dbReference type="CTD" id="563587"/>
<feature type="compositionally biased region" description="Basic and acidic residues" evidence="12">
    <location>
        <begin position="470"/>
        <end position="486"/>
    </location>
</feature>
<keyword evidence="4" id="KW-0677">Repeat</keyword>
<reference evidence="14" key="2">
    <citation type="submission" date="2025-08" db="UniProtKB">
        <authorList>
            <consortium name="Ensembl"/>
        </authorList>
    </citation>
    <scope>IDENTIFICATION</scope>
</reference>
<dbReference type="Pfam" id="PF00096">
    <property type="entry name" value="zf-C2H2"/>
    <property type="match status" value="6"/>
</dbReference>
<protein>
    <recommendedName>
        <fullName evidence="13">C2H2-type domain-containing protein</fullName>
    </recommendedName>
</protein>
<name>A0AAY5K9X5_ESOLU</name>
<feature type="compositionally biased region" description="Basic and acidic residues" evidence="12">
    <location>
        <begin position="301"/>
        <end position="311"/>
    </location>
</feature>
<keyword evidence="6" id="KW-0862">Zinc</keyword>
<feature type="region of interest" description="Disordered" evidence="12">
    <location>
        <begin position="408"/>
        <end position="429"/>
    </location>
</feature>
<evidence type="ECO:0000256" key="9">
    <source>
        <dbReference type="ARBA" id="ARBA00023163"/>
    </source>
</evidence>
<reference evidence="14" key="3">
    <citation type="submission" date="2025-09" db="UniProtKB">
        <authorList>
            <consortium name="Ensembl"/>
        </authorList>
    </citation>
    <scope>IDENTIFICATION</scope>
</reference>
<evidence type="ECO:0000313" key="14">
    <source>
        <dbReference type="Ensembl" id="ENSELUP00000085848.1"/>
    </source>
</evidence>
<evidence type="ECO:0000256" key="5">
    <source>
        <dbReference type="ARBA" id="ARBA00022771"/>
    </source>
</evidence>
<keyword evidence="5 11" id="KW-0863">Zinc-finger</keyword>
<keyword evidence="9" id="KW-0804">Transcription</keyword>
<reference evidence="14 15" key="1">
    <citation type="submission" date="2020-02" db="EMBL/GenBank/DDBJ databases">
        <title>Esox lucius (northern pike) genome, fEsoLuc1, primary haplotype.</title>
        <authorList>
            <person name="Myers G."/>
            <person name="Karagic N."/>
            <person name="Meyer A."/>
            <person name="Pippel M."/>
            <person name="Reichard M."/>
            <person name="Winkler S."/>
            <person name="Tracey A."/>
            <person name="Sims Y."/>
            <person name="Howe K."/>
            <person name="Rhie A."/>
            <person name="Formenti G."/>
            <person name="Durbin R."/>
            <person name="Fedrigo O."/>
            <person name="Jarvis E.D."/>
        </authorList>
    </citation>
    <scope>NUCLEOTIDE SEQUENCE [LARGE SCALE GENOMIC DNA]</scope>
</reference>
<dbReference type="Ensembl" id="ENSELUT00000097817.1">
    <property type="protein sequence ID" value="ENSELUP00000085848.1"/>
    <property type="gene ID" value="ENSELUG00000038057.1"/>
</dbReference>
<dbReference type="RefSeq" id="XP_019896610.1">
    <property type="nucleotide sequence ID" value="XM_020041051.3"/>
</dbReference>
<feature type="domain" description="C2H2-type" evidence="13">
    <location>
        <begin position="153"/>
        <end position="180"/>
    </location>
</feature>
<organism evidence="14 15">
    <name type="scientific">Esox lucius</name>
    <name type="common">Northern pike</name>
    <dbReference type="NCBI Taxonomy" id="8010"/>
    <lineage>
        <taxon>Eukaryota</taxon>
        <taxon>Metazoa</taxon>
        <taxon>Chordata</taxon>
        <taxon>Craniata</taxon>
        <taxon>Vertebrata</taxon>
        <taxon>Euteleostomi</taxon>
        <taxon>Actinopterygii</taxon>
        <taxon>Neopterygii</taxon>
        <taxon>Teleostei</taxon>
        <taxon>Protacanthopterygii</taxon>
        <taxon>Esociformes</taxon>
        <taxon>Esocidae</taxon>
        <taxon>Esox</taxon>
    </lineage>
</organism>
<evidence type="ECO:0000256" key="8">
    <source>
        <dbReference type="ARBA" id="ARBA00023125"/>
    </source>
</evidence>
<dbReference type="InterPro" id="IPR036236">
    <property type="entry name" value="Znf_C2H2_sf"/>
</dbReference>
<accession>A0AAY5K9X5</accession>
<proteinExistence type="inferred from homology"/>
<keyword evidence="7" id="KW-0805">Transcription regulation</keyword>
<feature type="compositionally biased region" description="Basic residues" evidence="12">
    <location>
        <begin position="408"/>
        <end position="418"/>
    </location>
</feature>
<evidence type="ECO:0000256" key="12">
    <source>
        <dbReference type="SAM" id="MobiDB-lite"/>
    </source>
</evidence>
<dbReference type="InterPro" id="IPR013087">
    <property type="entry name" value="Znf_C2H2_type"/>
</dbReference>
<keyword evidence="15" id="KW-1185">Reference proteome</keyword>
<dbReference type="GO" id="GO:0008270">
    <property type="term" value="F:zinc ion binding"/>
    <property type="evidence" value="ECO:0007669"/>
    <property type="project" value="UniProtKB-KW"/>
</dbReference>
<evidence type="ECO:0000256" key="3">
    <source>
        <dbReference type="ARBA" id="ARBA00022723"/>
    </source>
</evidence>
<dbReference type="PROSITE" id="PS00028">
    <property type="entry name" value="ZINC_FINGER_C2H2_1"/>
    <property type="match status" value="7"/>
</dbReference>
<feature type="compositionally biased region" description="Basic and acidic residues" evidence="12">
    <location>
        <begin position="362"/>
        <end position="380"/>
    </location>
</feature>
<dbReference type="PANTHER" id="PTHR24388:SF96">
    <property type="entry name" value="GENE, 32687-RELATED"/>
    <property type="match status" value="1"/>
</dbReference>
<dbReference type="Proteomes" id="UP000265140">
    <property type="component" value="Chromosome 20"/>
</dbReference>
<feature type="domain" description="C2H2-type" evidence="13">
    <location>
        <begin position="419"/>
        <end position="447"/>
    </location>
</feature>
<keyword evidence="3" id="KW-0479">Metal-binding</keyword>
<feature type="compositionally biased region" description="Basic and acidic residues" evidence="12">
    <location>
        <begin position="419"/>
        <end position="429"/>
    </location>
</feature>
<dbReference type="PROSITE" id="PS50157">
    <property type="entry name" value="ZINC_FINGER_C2H2_2"/>
    <property type="match status" value="8"/>
</dbReference>
<evidence type="ECO:0000256" key="4">
    <source>
        <dbReference type="ARBA" id="ARBA00022737"/>
    </source>
</evidence>
<evidence type="ECO:0000259" key="13">
    <source>
        <dbReference type="PROSITE" id="PS50157"/>
    </source>
</evidence>
<feature type="domain" description="C2H2-type" evidence="13">
    <location>
        <begin position="447"/>
        <end position="475"/>
    </location>
</feature>
<comment type="similarity">
    <text evidence="2">Belongs to the krueppel C2H2-type zinc-finger protein family.</text>
</comment>
<sequence>MQAHPFVRAWREDRKYELLQWVFAQVIQSPTMDSDILNIEEIVMGRGPPDPPAELITEKPVEPYKPISSFKAPPPPTIQPYQHENLQCFQCFITFCNSKAKERHMKKSHREEYKQQLQQGDTLFTCYVCDRTFPSSEELTQHQGSHNKEDKPFKCPHCQESFRTFSELTTHRRQVCPERVFQCKDCTETFRSPALLRTHRLALHPRPAQLPRAEAERQFMCKDCNETFRTPALFRTHRLAQHPLSEAEAEEPDDPTKTHRCGKCNRGFEMESELVMHQENHAGDQHCNGSASPAKKRGRPAKAEDTMVGEKKGKRRKKKDEGDGAEEAETVNSTEEAADAPAEVKGKAAGSGGRRGRPKGATGKEAKPHQTEASVEEKKPKAAVTAPKQHPCTECELTFPALAQLRVHKKEKHAPRKAHPCEECEESFARPEQLEAHKNRAHTKGRYACPTCGKSFGRESNLKAHQQSSHQEEEEKKEEVAGRSRR</sequence>
<comment type="subcellular location">
    <subcellularLocation>
        <location evidence="1">Nucleus</location>
    </subcellularLocation>
</comment>
<dbReference type="Pfam" id="PF13912">
    <property type="entry name" value="zf-C2H2_6"/>
    <property type="match status" value="1"/>
</dbReference>
<dbReference type="GO" id="GO:0005634">
    <property type="term" value="C:nucleus"/>
    <property type="evidence" value="ECO:0007669"/>
    <property type="project" value="UniProtKB-SubCell"/>
</dbReference>
<evidence type="ECO:0000256" key="7">
    <source>
        <dbReference type="ARBA" id="ARBA00023015"/>
    </source>
</evidence>